<reference evidence="2 3" key="1">
    <citation type="submission" date="2023-07" db="EMBL/GenBank/DDBJ databases">
        <title>Sequencing the genomes of 1000 actinobacteria strains.</title>
        <authorList>
            <person name="Klenk H.-P."/>
        </authorList>
    </citation>
    <scope>NUCLEOTIDE SEQUENCE [LARGE SCALE GENOMIC DNA]</scope>
    <source>
        <strain evidence="2 3">DSM 43749</strain>
    </source>
</reference>
<dbReference type="SMART" id="SM00327">
    <property type="entry name" value="VWA"/>
    <property type="match status" value="1"/>
</dbReference>
<dbReference type="InterPro" id="IPR036465">
    <property type="entry name" value="vWFA_dom_sf"/>
</dbReference>
<dbReference type="EMBL" id="JAVDSG010000001">
    <property type="protein sequence ID" value="MDR6593773.1"/>
    <property type="molecule type" value="Genomic_DNA"/>
</dbReference>
<name>A0ABU1PU09_9PSEU</name>
<organism evidence="2 3">
    <name type="scientific">Saccharothrix longispora</name>
    <dbReference type="NCBI Taxonomy" id="33920"/>
    <lineage>
        <taxon>Bacteria</taxon>
        <taxon>Bacillati</taxon>
        <taxon>Actinomycetota</taxon>
        <taxon>Actinomycetes</taxon>
        <taxon>Pseudonocardiales</taxon>
        <taxon>Pseudonocardiaceae</taxon>
        <taxon>Saccharothrix</taxon>
    </lineage>
</organism>
<dbReference type="InterPro" id="IPR041176">
    <property type="entry name" value="VWA_3_C"/>
</dbReference>
<dbReference type="Gene3D" id="2.60.40.3670">
    <property type="match status" value="1"/>
</dbReference>
<dbReference type="InterPro" id="IPR002035">
    <property type="entry name" value="VWF_A"/>
</dbReference>
<evidence type="ECO:0000313" key="2">
    <source>
        <dbReference type="EMBL" id="MDR6593773.1"/>
    </source>
</evidence>
<dbReference type="Gene3D" id="3.40.50.410">
    <property type="entry name" value="von Willebrand factor, type A domain"/>
    <property type="match status" value="1"/>
</dbReference>
<protein>
    <recommendedName>
        <fullName evidence="1">VWFA domain-containing protein</fullName>
    </recommendedName>
</protein>
<dbReference type="Proteomes" id="UP001268819">
    <property type="component" value="Unassembled WGS sequence"/>
</dbReference>
<dbReference type="PROSITE" id="PS50234">
    <property type="entry name" value="VWFA"/>
    <property type="match status" value="1"/>
</dbReference>
<dbReference type="CDD" id="cd00198">
    <property type="entry name" value="vWFA"/>
    <property type="match status" value="1"/>
</dbReference>
<keyword evidence="3" id="KW-1185">Reference proteome</keyword>
<dbReference type="Pfam" id="PF13519">
    <property type="entry name" value="VWA_2"/>
    <property type="match status" value="1"/>
</dbReference>
<dbReference type="Gene3D" id="1.20.120.1690">
    <property type="match status" value="1"/>
</dbReference>
<feature type="domain" description="VWFA" evidence="1">
    <location>
        <begin position="45"/>
        <end position="243"/>
    </location>
</feature>
<dbReference type="RefSeq" id="WP_310306767.1">
    <property type="nucleotide sequence ID" value="NZ_BAAAXB010000001.1"/>
</dbReference>
<sequence length="443" mass="45940">MAVAPEFAVEVRQNEHLPAGAGRVEAVVTVTATGGARAGPAADAAEVLVLDTSGSMRSPPEKLAEAVRAAEAALGVLRDGVRFAVVAGTDTARVVYPPGPGLAVAGPRTRAAATRAVRRLRAAGGTAMGRWLLLADALLSGPDAGAPDAGGPGSRASGAGPRHAILLTDGENRHESPQELAAVLERVAGRFTCDCRGVGTDWRVAELRGIAEAMLGTVDIVADPAGLARDFESMTLAAMGKAVADVSLRLWTPGHAEVVFLRQVAPALLDLTGRRRRTGPRTGEYPTGAWAAGESRDYHLSVRVRPAAVGERMLAARIALVGPGEAVSGRGRVLAVWTDDAALSTRIPPEVAHYTGQAELAEAIREGLRARRAGDAARATARLGRAVRLAHESGNTGTAKLLAAVVEVRDAASGTVRLRADVTEVDEMTLDTRSTVTKRVGRD</sequence>
<comment type="caution">
    <text evidence="2">The sequence shown here is derived from an EMBL/GenBank/DDBJ whole genome shotgun (WGS) entry which is preliminary data.</text>
</comment>
<proteinExistence type="predicted"/>
<dbReference type="SUPFAM" id="SSF53300">
    <property type="entry name" value="vWA-like"/>
    <property type="match status" value="1"/>
</dbReference>
<evidence type="ECO:0000313" key="3">
    <source>
        <dbReference type="Proteomes" id="UP001268819"/>
    </source>
</evidence>
<dbReference type="Pfam" id="PF18571">
    <property type="entry name" value="VWA_3_C"/>
    <property type="match status" value="1"/>
</dbReference>
<gene>
    <name evidence="2" type="ORF">J2S66_002157</name>
</gene>
<accession>A0ABU1PU09</accession>
<evidence type="ECO:0000259" key="1">
    <source>
        <dbReference type="PROSITE" id="PS50234"/>
    </source>
</evidence>